<keyword evidence="3" id="KW-0804">Transcription</keyword>
<dbReference type="InterPro" id="IPR050204">
    <property type="entry name" value="AraC_XylS_family_regulators"/>
</dbReference>
<accession>A0A1U9ZW60</accession>
<evidence type="ECO:0000313" key="6">
    <source>
        <dbReference type="Proteomes" id="UP000190797"/>
    </source>
</evidence>
<dbReference type="SMART" id="SM00342">
    <property type="entry name" value="HTH_ARAC"/>
    <property type="match status" value="1"/>
</dbReference>
<evidence type="ECO:0000256" key="2">
    <source>
        <dbReference type="ARBA" id="ARBA00023125"/>
    </source>
</evidence>
<dbReference type="Pfam" id="PF12833">
    <property type="entry name" value="HTH_18"/>
    <property type="match status" value="1"/>
</dbReference>
<reference evidence="6" key="1">
    <citation type="journal article" date="2017" name="Med. Chem. Commun.">
        <title>Nonomuraea sp. ATCC 55076 harbours the largest actinomycete chromosome to date and the kistamicin biosynthetic gene cluster.</title>
        <authorList>
            <person name="Nazari B."/>
            <person name="Forneris C.C."/>
            <person name="Gibson M.I."/>
            <person name="Moon K."/>
            <person name="Schramma K.R."/>
            <person name="Seyedsayamdost M.R."/>
        </authorList>
    </citation>
    <scope>NUCLEOTIDE SEQUENCE [LARGE SCALE GENOMIC DNA]</scope>
    <source>
        <strain evidence="6">ATCC 55076</strain>
    </source>
</reference>
<dbReference type="PROSITE" id="PS01124">
    <property type="entry name" value="HTH_ARAC_FAMILY_2"/>
    <property type="match status" value="1"/>
</dbReference>
<dbReference type="GO" id="GO:0003700">
    <property type="term" value="F:DNA-binding transcription factor activity"/>
    <property type="evidence" value="ECO:0007669"/>
    <property type="project" value="InterPro"/>
</dbReference>
<dbReference type="STRING" id="1909395.BKM31_12585"/>
<evidence type="ECO:0000256" key="3">
    <source>
        <dbReference type="ARBA" id="ARBA00023163"/>
    </source>
</evidence>
<dbReference type="PANTHER" id="PTHR46796:SF12">
    <property type="entry name" value="HTH-TYPE DNA-BINDING TRANSCRIPTIONAL ACTIVATOR EUTR"/>
    <property type="match status" value="1"/>
</dbReference>
<dbReference type="SUPFAM" id="SSF46689">
    <property type="entry name" value="Homeodomain-like"/>
    <property type="match status" value="2"/>
</dbReference>
<keyword evidence="1" id="KW-0805">Transcription regulation</keyword>
<evidence type="ECO:0000313" key="5">
    <source>
        <dbReference type="EMBL" id="AQZ62193.1"/>
    </source>
</evidence>
<evidence type="ECO:0000259" key="4">
    <source>
        <dbReference type="PROSITE" id="PS01124"/>
    </source>
</evidence>
<dbReference type="EMBL" id="CP017717">
    <property type="protein sequence ID" value="AQZ62193.1"/>
    <property type="molecule type" value="Genomic_DNA"/>
</dbReference>
<evidence type="ECO:0000256" key="1">
    <source>
        <dbReference type="ARBA" id="ARBA00023015"/>
    </source>
</evidence>
<gene>
    <name evidence="5" type="ORF">BKM31_12585</name>
</gene>
<dbReference type="KEGG" id="noa:BKM31_12585"/>
<dbReference type="OrthoDB" id="5464689at2"/>
<dbReference type="GO" id="GO:0043565">
    <property type="term" value="F:sequence-specific DNA binding"/>
    <property type="evidence" value="ECO:0007669"/>
    <property type="project" value="InterPro"/>
</dbReference>
<dbReference type="InterPro" id="IPR018060">
    <property type="entry name" value="HTH_AraC"/>
</dbReference>
<dbReference type="InterPro" id="IPR009057">
    <property type="entry name" value="Homeodomain-like_sf"/>
</dbReference>
<dbReference type="Proteomes" id="UP000190797">
    <property type="component" value="Chromosome"/>
</dbReference>
<sequence>MQVVFDSTDPERTAAFLAATYGAPVKMSAGRAGYRFRHTRLGQGPLYFNTIDHTATTEYHADPFPALIVVRVHRGVRTDLDLDERLGPGDISLHAHPGRPYHTRLASIRHTAVLIPPQAVAEVARNRPDDPLPPLRFSSLRPIGPAAARGWLQAADYVAASLSADPETMARPLLAGAATRLLAAHLLATFPTAWLSEPHHQDRVDATQTTLARAMAFIDANADLDITALDIARAAHVTVRAVQLAFRRHVRTTPMAYLRRVRLERAHEQLCAATWGDGTTVTAVAARWGFFHPGHFAAVYQQTYGRPPSRTLRT</sequence>
<organism evidence="5 6">
    <name type="scientific">[Actinomadura] parvosata subsp. kistnae</name>
    <dbReference type="NCBI Taxonomy" id="1909395"/>
    <lineage>
        <taxon>Bacteria</taxon>
        <taxon>Bacillati</taxon>
        <taxon>Actinomycetota</taxon>
        <taxon>Actinomycetes</taxon>
        <taxon>Streptosporangiales</taxon>
        <taxon>Streptosporangiaceae</taxon>
        <taxon>Nonomuraea</taxon>
    </lineage>
</organism>
<keyword evidence="2" id="KW-0238">DNA-binding</keyword>
<dbReference type="PANTHER" id="PTHR46796">
    <property type="entry name" value="HTH-TYPE TRANSCRIPTIONAL ACTIVATOR RHAS-RELATED"/>
    <property type="match status" value="1"/>
</dbReference>
<name>A0A1U9ZW60_9ACTN</name>
<dbReference type="Gene3D" id="1.10.10.60">
    <property type="entry name" value="Homeodomain-like"/>
    <property type="match status" value="1"/>
</dbReference>
<keyword evidence="6" id="KW-1185">Reference proteome</keyword>
<dbReference type="AlphaFoldDB" id="A0A1U9ZW60"/>
<proteinExistence type="predicted"/>
<feature type="domain" description="HTH araC/xylS-type" evidence="4">
    <location>
        <begin position="212"/>
        <end position="314"/>
    </location>
</feature>
<protein>
    <recommendedName>
        <fullName evidence="4">HTH araC/xylS-type domain-containing protein</fullName>
    </recommendedName>
</protein>